<evidence type="ECO:0000313" key="1">
    <source>
        <dbReference type="EMBL" id="NPD90903.1"/>
    </source>
</evidence>
<dbReference type="RefSeq" id="WP_172272370.1">
    <property type="nucleotide sequence ID" value="NZ_CASGMU010000001.1"/>
</dbReference>
<evidence type="ECO:0008006" key="3">
    <source>
        <dbReference type="Google" id="ProtNLM"/>
    </source>
</evidence>
<name>A0ABX2AIM5_9BACT</name>
<accession>A0ABX2AIM5</accession>
<reference evidence="1 2" key="1">
    <citation type="submission" date="2020-05" db="EMBL/GenBank/DDBJ databases">
        <title>Distinct polysaccharide utilization as determinants for interspecies competition between intestinal Prevotella spp.</title>
        <authorList>
            <person name="Galvez E.J.C."/>
            <person name="Iljazovic A."/>
            <person name="Strowig T."/>
        </authorList>
    </citation>
    <scope>NUCLEOTIDE SEQUENCE [LARGE SCALE GENOMIC DNA]</scope>
    <source>
        <strain evidence="1 2">PMUR</strain>
    </source>
</reference>
<keyword evidence="2" id="KW-1185">Reference proteome</keyword>
<organism evidence="1 2">
    <name type="scientific">Xylanibacter muris</name>
    <dbReference type="NCBI Taxonomy" id="2736290"/>
    <lineage>
        <taxon>Bacteria</taxon>
        <taxon>Pseudomonadati</taxon>
        <taxon>Bacteroidota</taxon>
        <taxon>Bacteroidia</taxon>
        <taxon>Bacteroidales</taxon>
        <taxon>Prevotellaceae</taxon>
        <taxon>Xylanibacter</taxon>
    </lineage>
</organism>
<gene>
    <name evidence="1" type="ORF">HPS56_00755</name>
</gene>
<proteinExistence type="predicted"/>
<evidence type="ECO:0000313" key="2">
    <source>
        <dbReference type="Proteomes" id="UP000714420"/>
    </source>
</evidence>
<comment type="caution">
    <text evidence="1">The sequence shown here is derived from an EMBL/GenBank/DDBJ whole genome shotgun (WGS) entry which is preliminary data.</text>
</comment>
<sequence length="168" mass="19009">MKSTIYSMALTATTLTTSPFIASEGSSIQGDTYPYDSFIKSQETVTNRNVVDYRQYLNSIMIMQSFRERLADRNCSLISDVEHVLSKISEKCGCFDIKEVYADYSPLTNAIRIDMVIDNDFLLIVRKKIEKGEDNGIAVSLSKGDDDYLVDYLDLDCLTEEVNYCIKG</sequence>
<dbReference type="EMBL" id="JABKKF010000001">
    <property type="protein sequence ID" value="NPD90903.1"/>
    <property type="molecule type" value="Genomic_DNA"/>
</dbReference>
<protein>
    <recommendedName>
        <fullName evidence="3">DUF3828 domain-containing protein</fullName>
    </recommendedName>
</protein>
<dbReference type="Proteomes" id="UP000714420">
    <property type="component" value="Unassembled WGS sequence"/>
</dbReference>